<evidence type="ECO:0000313" key="2">
    <source>
        <dbReference type="EMBL" id="WEK32584.1"/>
    </source>
</evidence>
<reference evidence="2" key="1">
    <citation type="submission" date="2023-03" db="EMBL/GenBank/DDBJ databases">
        <title>Andean soil-derived lignocellulolytic bacterial consortium as a source of novel taxa and putative plastic-active enzymes.</title>
        <authorList>
            <person name="Diaz-Garcia L."/>
            <person name="Chuvochina M."/>
            <person name="Feuerriegel G."/>
            <person name="Bunk B."/>
            <person name="Sproer C."/>
            <person name="Streit W.R."/>
            <person name="Rodriguez L.M."/>
            <person name="Overmann J."/>
            <person name="Jimenez D.J."/>
        </authorList>
    </citation>
    <scope>NUCLEOTIDE SEQUENCE</scope>
    <source>
        <strain evidence="2">MAG 876</strain>
    </source>
</reference>
<dbReference type="Proteomes" id="UP001216329">
    <property type="component" value="Chromosome"/>
</dbReference>
<dbReference type="InterPro" id="IPR005645">
    <property type="entry name" value="FSH-like_dom"/>
</dbReference>
<evidence type="ECO:0000259" key="1">
    <source>
        <dbReference type="Pfam" id="PF03959"/>
    </source>
</evidence>
<dbReference type="AlphaFoldDB" id="A0AAJ6BEC0"/>
<dbReference type="SUPFAM" id="SSF53474">
    <property type="entry name" value="alpha/beta-Hydrolases"/>
    <property type="match status" value="1"/>
</dbReference>
<dbReference type="EMBL" id="CP119325">
    <property type="protein sequence ID" value="WEK32584.1"/>
    <property type="molecule type" value="Genomic_DNA"/>
</dbReference>
<feature type="domain" description="Serine hydrolase" evidence="1">
    <location>
        <begin position="149"/>
        <end position="249"/>
    </location>
</feature>
<protein>
    <submittedName>
        <fullName evidence="2">Alpha/beta hydrolase</fullName>
    </submittedName>
</protein>
<gene>
    <name evidence="2" type="ORF">P0Y58_10455</name>
</gene>
<dbReference type="InterPro" id="IPR029058">
    <property type="entry name" value="AB_hydrolase_fold"/>
</dbReference>
<dbReference type="GO" id="GO:0016787">
    <property type="term" value="F:hydrolase activity"/>
    <property type="evidence" value="ECO:0007669"/>
    <property type="project" value="UniProtKB-KW"/>
</dbReference>
<accession>A0AAJ6BEC0</accession>
<name>A0AAJ6BEC0_9PSED</name>
<dbReference type="Gene3D" id="3.40.50.1820">
    <property type="entry name" value="alpha/beta hydrolase"/>
    <property type="match status" value="1"/>
</dbReference>
<keyword evidence="2" id="KW-0378">Hydrolase</keyword>
<sequence>MLKQLLTFAAIMSGLAGCSSQQAKLNEWARDHGAKTEVVQTSPFPILALTPAQFTPGPRLTIYIEGDGHAWSTPSQPSLDPSPHAFAVAELATRSHPGIYVARPCQFVMAEGCDTSVWTNARFSPKVIEAMSAAVDLFKRRYGATSIELVGYSGGAAVALLLAEQRNDVNQIQTIAGNLDPAAWVKHHGLSPLTGSLEPTVEGAILREIPQRHFVGRDDRTIEPELTRDYVEHSGSNCTQLVTLPGDHATVLAAFDSQRLSGPIACD</sequence>
<organism evidence="2 3">
    <name type="scientific">Candidatus Pseudomonas phytovorans</name>
    <dbReference type="NCBI Taxonomy" id="3121377"/>
    <lineage>
        <taxon>Bacteria</taxon>
        <taxon>Pseudomonadati</taxon>
        <taxon>Pseudomonadota</taxon>
        <taxon>Gammaproteobacteria</taxon>
        <taxon>Pseudomonadales</taxon>
        <taxon>Pseudomonadaceae</taxon>
        <taxon>Pseudomonas</taxon>
    </lineage>
</organism>
<proteinExistence type="predicted"/>
<evidence type="ECO:0000313" key="3">
    <source>
        <dbReference type="Proteomes" id="UP001216329"/>
    </source>
</evidence>
<dbReference type="Pfam" id="PF03959">
    <property type="entry name" value="FSH1"/>
    <property type="match status" value="1"/>
</dbReference>
<dbReference type="PROSITE" id="PS51257">
    <property type="entry name" value="PROKAR_LIPOPROTEIN"/>
    <property type="match status" value="1"/>
</dbReference>